<proteinExistence type="predicted"/>
<comment type="caution">
    <text evidence="3">The sequence shown here is derived from an EMBL/GenBank/DDBJ whole genome shotgun (WGS) entry which is preliminary data.</text>
</comment>
<keyword evidence="2" id="KW-0732">Signal</keyword>
<feature type="compositionally biased region" description="Basic and acidic residues" evidence="1">
    <location>
        <begin position="130"/>
        <end position="140"/>
    </location>
</feature>
<sequence>MVPVYRIFTVVAVTLLVFTVTAPSQGSVGEKPSGEQPSTKEPEERTSATQSKGHSGNPRAAERPEEQTSNKPESVGVSGVSKEDQGGKWVFISNEELMAILKNMTRVNDNDSAAGNLAGASGTEEQPTESYKEVNEDRTSVKTTKAIVQAE</sequence>
<organism evidence="3 4">
    <name type="scientific">Opisthorchis felineus</name>
    <dbReference type="NCBI Taxonomy" id="147828"/>
    <lineage>
        <taxon>Eukaryota</taxon>
        <taxon>Metazoa</taxon>
        <taxon>Spiralia</taxon>
        <taxon>Lophotrochozoa</taxon>
        <taxon>Platyhelminthes</taxon>
        <taxon>Trematoda</taxon>
        <taxon>Digenea</taxon>
        <taxon>Opisthorchiida</taxon>
        <taxon>Opisthorchiata</taxon>
        <taxon>Opisthorchiidae</taxon>
        <taxon>Opisthorchis</taxon>
    </lineage>
</organism>
<dbReference type="Proteomes" id="UP000308267">
    <property type="component" value="Unassembled WGS sequence"/>
</dbReference>
<accession>A0A4S2LP85</accession>
<reference evidence="3 4" key="1">
    <citation type="journal article" date="2019" name="BMC Genomics">
        <title>New insights from Opisthorchis felineus genome: update on genomics of the epidemiologically important liver flukes.</title>
        <authorList>
            <person name="Ershov N.I."/>
            <person name="Mordvinov V.A."/>
            <person name="Prokhortchouk E.B."/>
            <person name="Pakharukova M.Y."/>
            <person name="Gunbin K.V."/>
            <person name="Ustyantsev K."/>
            <person name="Genaev M.A."/>
            <person name="Blinov A.G."/>
            <person name="Mazur A."/>
            <person name="Boulygina E."/>
            <person name="Tsygankova S."/>
            <person name="Khrameeva E."/>
            <person name="Chekanov N."/>
            <person name="Fan G."/>
            <person name="Xiao A."/>
            <person name="Zhang H."/>
            <person name="Xu X."/>
            <person name="Yang H."/>
            <person name="Solovyev V."/>
            <person name="Lee S.M."/>
            <person name="Liu X."/>
            <person name="Afonnikov D.A."/>
            <person name="Skryabin K.G."/>
        </authorList>
    </citation>
    <scope>NUCLEOTIDE SEQUENCE [LARGE SCALE GENOMIC DNA]</scope>
    <source>
        <strain evidence="3">AK-0245</strain>
        <tissue evidence="3">Whole organism</tissue>
    </source>
</reference>
<feature type="region of interest" description="Disordered" evidence="1">
    <location>
        <begin position="110"/>
        <end position="151"/>
    </location>
</feature>
<dbReference type="AlphaFoldDB" id="A0A4S2LP85"/>
<evidence type="ECO:0000313" key="3">
    <source>
        <dbReference type="EMBL" id="TGZ62658.1"/>
    </source>
</evidence>
<protein>
    <recommendedName>
        <fullName evidence="5">Secreted protein</fullName>
    </recommendedName>
</protein>
<name>A0A4S2LP85_OPIFE</name>
<evidence type="ECO:0000256" key="1">
    <source>
        <dbReference type="SAM" id="MobiDB-lite"/>
    </source>
</evidence>
<evidence type="ECO:0000256" key="2">
    <source>
        <dbReference type="SAM" id="SignalP"/>
    </source>
</evidence>
<keyword evidence="4" id="KW-1185">Reference proteome</keyword>
<feature type="region of interest" description="Disordered" evidence="1">
    <location>
        <begin position="23"/>
        <end position="88"/>
    </location>
</feature>
<evidence type="ECO:0000313" key="4">
    <source>
        <dbReference type="Proteomes" id="UP000308267"/>
    </source>
</evidence>
<evidence type="ECO:0008006" key="5">
    <source>
        <dbReference type="Google" id="ProtNLM"/>
    </source>
</evidence>
<dbReference type="EMBL" id="SJOL01007418">
    <property type="protein sequence ID" value="TGZ62658.1"/>
    <property type="molecule type" value="Genomic_DNA"/>
</dbReference>
<feature type="chain" id="PRO_5020191346" description="Secreted protein" evidence="2">
    <location>
        <begin position="27"/>
        <end position="151"/>
    </location>
</feature>
<gene>
    <name evidence="3" type="ORF">CRM22_007319</name>
</gene>
<feature type="signal peptide" evidence="2">
    <location>
        <begin position="1"/>
        <end position="26"/>
    </location>
</feature>
<dbReference type="OrthoDB" id="10495671at2759"/>